<feature type="domain" description="Carrier" evidence="4">
    <location>
        <begin position="4366"/>
        <end position="4442"/>
    </location>
</feature>
<organism evidence="5 6">
    <name type="scientific">Schizosaccharomyces osmophilus</name>
    <dbReference type="NCBI Taxonomy" id="2545709"/>
    <lineage>
        <taxon>Eukaryota</taxon>
        <taxon>Fungi</taxon>
        <taxon>Dikarya</taxon>
        <taxon>Ascomycota</taxon>
        <taxon>Taphrinomycotina</taxon>
        <taxon>Schizosaccharomycetes</taxon>
        <taxon>Schizosaccharomycetales</taxon>
        <taxon>Schizosaccharomycetaceae</taxon>
        <taxon>Schizosaccharomyces</taxon>
    </lineage>
</organism>
<keyword evidence="2" id="KW-0597">Phosphoprotein</keyword>
<dbReference type="RefSeq" id="XP_056036615.1">
    <property type="nucleotide sequence ID" value="XM_056180494.1"/>
</dbReference>
<dbReference type="Gene3D" id="3.40.50.12780">
    <property type="entry name" value="N-terminal domain of ligase-like"/>
    <property type="match status" value="3"/>
</dbReference>
<dbReference type="Pfam" id="PF00501">
    <property type="entry name" value="AMP-binding"/>
    <property type="match status" value="3"/>
</dbReference>
<dbReference type="NCBIfam" id="TIGR01733">
    <property type="entry name" value="AA-adenyl-dom"/>
    <property type="match status" value="1"/>
</dbReference>
<dbReference type="InterPro" id="IPR009081">
    <property type="entry name" value="PP-bd_ACP"/>
</dbReference>
<gene>
    <name evidence="5" type="primary">sib1</name>
    <name evidence="5" type="ORF">SOMG_01701</name>
</gene>
<dbReference type="SMART" id="SM00823">
    <property type="entry name" value="PKS_PP"/>
    <property type="match status" value="3"/>
</dbReference>
<dbReference type="SUPFAM" id="SSF56801">
    <property type="entry name" value="Acetyl-CoA synthetase-like"/>
    <property type="match status" value="3"/>
</dbReference>
<evidence type="ECO:0000313" key="6">
    <source>
        <dbReference type="Proteomes" id="UP001212411"/>
    </source>
</evidence>
<dbReference type="Gene3D" id="1.10.1200.10">
    <property type="entry name" value="ACP-like"/>
    <property type="match status" value="3"/>
</dbReference>
<dbReference type="FunFam" id="3.30.300.30:FF:000033">
    <property type="entry name" value="Nonribosomal siderophore peptide synthase SidC"/>
    <property type="match status" value="1"/>
</dbReference>
<dbReference type="FunFam" id="3.40.50.980:FF:000001">
    <property type="entry name" value="Non-ribosomal peptide synthetase"/>
    <property type="match status" value="1"/>
</dbReference>
<dbReference type="GeneID" id="80875183"/>
<evidence type="ECO:0000256" key="2">
    <source>
        <dbReference type="ARBA" id="ARBA00022553"/>
    </source>
</evidence>
<dbReference type="FunFam" id="3.40.50.12780:FF:000024">
    <property type="entry name" value="Nonribosomal siderophore peptide synthase SidC"/>
    <property type="match status" value="1"/>
</dbReference>
<dbReference type="PANTHER" id="PTHR45527">
    <property type="entry name" value="NONRIBOSOMAL PEPTIDE SYNTHETASE"/>
    <property type="match status" value="1"/>
</dbReference>
<dbReference type="InterPro" id="IPR001242">
    <property type="entry name" value="Condensation_dom"/>
</dbReference>
<dbReference type="InterPro" id="IPR042099">
    <property type="entry name" value="ANL_N_sf"/>
</dbReference>
<feature type="domain" description="Carrier" evidence="4">
    <location>
        <begin position="2147"/>
        <end position="2221"/>
    </location>
</feature>
<name>A0AAE9WBV4_9SCHI</name>
<dbReference type="PROSITE" id="PS00455">
    <property type="entry name" value="AMP_BINDING"/>
    <property type="match status" value="2"/>
</dbReference>
<dbReference type="InterPro" id="IPR036736">
    <property type="entry name" value="ACP-like_sf"/>
</dbReference>
<dbReference type="SMART" id="SM01294">
    <property type="entry name" value="PKS_PP_betabranch"/>
    <property type="match status" value="1"/>
</dbReference>
<evidence type="ECO:0000313" key="5">
    <source>
        <dbReference type="EMBL" id="WBW72372.1"/>
    </source>
</evidence>
<keyword evidence="6" id="KW-1185">Reference proteome</keyword>
<dbReference type="GO" id="GO:0005737">
    <property type="term" value="C:cytoplasm"/>
    <property type="evidence" value="ECO:0007669"/>
    <property type="project" value="TreeGrafter"/>
</dbReference>
<accession>A0AAE9WBV4</accession>
<dbReference type="PANTHER" id="PTHR45527:SF1">
    <property type="entry name" value="FATTY ACID SYNTHASE"/>
    <property type="match status" value="1"/>
</dbReference>
<dbReference type="Gene3D" id="3.30.300.30">
    <property type="match status" value="2"/>
</dbReference>
<keyword evidence="3" id="KW-0436">Ligase</keyword>
<dbReference type="CDD" id="cd05918">
    <property type="entry name" value="A_NRPS_SidN3_like"/>
    <property type="match status" value="1"/>
</dbReference>
<feature type="domain" description="Carrier" evidence="4">
    <location>
        <begin position="721"/>
        <end position="797"/>
    </location>
</feature>
<dbReference type="GO" id="GO:0010106">
    <property type="term" value="P:cellular response to iron ion starvation"/>
    <property type="evidence" value="ECO:0007669"/>
    <property type="project" value="UniProtKB-ARBA"/>
</dbReference>
<dbReference type="SUPFAM" id="SSF47336">
    <property type="entry name" value="ACP-like"/>
    <property type="match status" value="5"/>
</dbReference>
<dbReference type="EMBL" id="CP115611">
    <property type="protein sequence ID" value="WBW72372.1"/>
    <property type="molecule type" value="Genomic_DNA"/>
</dbReference>
<evidence type="ECO:0000259" key="4">
    <source>
        <dbReference type="PROSITE" id="PS50075"/>
    </source>
</evidence>
<dbReference type="InterPro" id="IPR000873">
    <property type="entry name" value="AMP-dep_synth/lig_dom"/>
</dbReference>
<dbReference type="Pfam" id="PF00668">
    <property type="entry name" value="Condensation"/>
    <property type="match status" value="6"/>
</dbReference>
<dbReference type="InterPro" id="IPR010071">
    <property type="entry name" value="AA_adenyl_dom"/>
</dbReference>
<feature type="domain" description="Carrier" evidence="4">
    <location>
        <begin position="3227"/>
        <end position="3301"/>
    </location>
</feature>
<evidence type="ECO:0000256" key="3">
    <source>
        <dbReference type="ARBA" id="ARBA00022598"/>
    </source>
</evidence>
<dbReference type="GO" id="GO:0043041">
    <property type="term" value="P:amino acid activation for nonribosomal peptide biosynthetic process"/>
    <property type="evidence" value="ECO:0007669"/>
    <property type="project" value="TreeGrafter"/>
</dbReference>
<evidence type="ECO:0000256" key="1">
    <source>
        <dbReference type="ARBA" id="ARBA00022450"/>
    </source>
</evidence>
<dbReference type="Pfam" id="PF00550">
    <property type="entry name" value="PP-binding"/>
    <property type="match status" value="4"/>
</dbReference>
<keyword evidence="1" id="KW-0596">Phosphopantetheine</keyword>
<dbReference type="InterPro" id="IPR020845">
    <property type="entry name" value="AMP-binding_CS"/>
</dbReference>
<dbReference type="Gene3D" id="3.40.50.980">
    <property type="match status" value="1"/>
</dbReference>
<dbReference type="GO" id="GO:0031177">
    <property type="term" value="F:phosphopantetheine binding"/>
    <property type="evidence" value="ECO:0007669"/>
    <property type="project" value="InterPro"/>
</dbReference>
<dbReference type="Gene3D" id="3.30.559.10">
    <property type="entry name" value="Chloramphenicol acetyltransferase-like domain"/>
    <property type="match status" value="5"/>
</dbReference>
<proteinExistence type="predicted"/>
<feature type="domain" description="Carrier" evidence="4">
    <location>
        <begin position="1223"/>
        <end position="1300"/>
    </location>
</feature>
<dbReference type="Proteomes" id="UP001212411">
    <property type="component" value="Chromosome 1"/>
</dbReference>
<dbReference type="GO" id="GO:0016874">
    <property type="term" value="F:ligase activity"/>
    <property type="evidence" value="ECO:0007669"/>
    <property type="project" value="UniProtKB-KW"/>
</dbReference>
<dbReference type="KEGG" id="som:SOMG_01701"/>
<protein>
    <submittedName>
        <fullName evidence="5">Ferrichrome synthetase Sib1</fullName>
    </submittedName>
</protein>
<dbReference type="GO" id="GO:0031169">
    <property type="term" value="P:ferrichrome biosynthetic process"/>
    <property type="evidence" value="ECO:0007669"/>
    <property type="project" value="UniProtKB-ARBA"/>
</dbReference>
<dbReference type="InterPro" id="IPR020806">
    <property type="entry name" value="PKS_PP-bd"/>
</dbReference>
<dbReference type="SUPFAM" id="SSF52777">
    <property type="entry name" value="CoA-dependent acyltransferases"/>
    <property type="match status" value="12"/>
</dbReference>
<dbReference type="InterPro" id="IPR045851">
    <property type="entry name" value="AMP-bd_C_sf"/>
</dbReference>
<dbReference type="InterPro" id="IPR006162">
    <property type="entry name" value="Ppantetheine_attach_site"/>
</dbReference>
<dbReference type="InterPro" id="IPR023213">
    <property type="entry name" value="CAT-like_dom_sf"/>
</dbReference>
<reference evidence="5 6" key="1">
    <citation type="journal article" date="2023" name="G3 (Bethesda)">
        <title>A high-quality reference genome for the fission yeast Schizosaccharomyces osmophilus.</title>
        <authorList>
            <person name="Jia G.S."/>
            <person name="Zhang W.C."/>
            <person name="Liang Y."/>
            <person name="Liu X.H."/>
            <person name="Rhind N."/>
            <person name="Pidoux A."/>
            <person name="Brysch-Herzberg M."/>
            <person name="Du L.L."/>
        </authorList>
    </citation>
    <scope>NUCLEOTIDE SEQUENCE [LARGE SCALE GENOMIC DNA]</scope>
    <source>
        <strain evidence="5 6">CBS 15793</strain>
    </source>
</reference>
<dbReference type="Gene3D" id="3.30.559.30">
    <property type="entry name" value="Nonribosomal peptide synthetase, condensation domain"/>
    <property type="match status" value="6"/>
</dbReference>
<dbReference type="PROSITE" id="PS00012">
    <property type="entry name" value="PHOSPHOPANTETHEINE"/>
    <property type="match status" value="2"/>
</dbReference>
<dbReference type="PROSITE" id="PS50075">
    <property type="entry name" value="CARRIER"/>
    <property type="match status" value="5"/>
</dbReference>
<sequence length="4891" mass="554425">MVHTVNDQIQLSEISHLGPSRCPQTSPSFQVKSYPFDASFSFSRFVELWHWLFSGLIGSETAFVVFPNYVPCNGLETIQHESYISLNAELQPFPLSHLASNKIHCAVFRSDHECSREQPASWSNSAFNSFLSGFSDLMSFRNPSFDIDVTFVYSPSSLTLRWDCQRFSSEIADYIFKMILHKGKNESLPLSLLNPDPVDHLGSKDSNQITGNSNHYLHGCFYHNVLSNPTQEALNFVYSHNDSFSDSTSFTFQELHSFAFTISKSIPFHNKVVPIMIPHSPSLFIAILAVLYSSNAYCPIDVETIPERVQFICKDTDASLAIADPALAERFSTNVELLQLSDQSLPNLKTPDPLPSICFASSPDSTAYVLYTSGSTGTPKGVPITHRSAVNSIFSHSFLYPKFGVSRGDKWLQFANVTFDVSVYEIFGNWNMGLSLVTSTRQNLVGCLEFLIHDFEITALELTPTVANVISVEENIPLLKNVRMLLSIGELLTKRVIDFWDNRLVNAYGPTEAAIHVTLNASQRFTSVYLVGSPLIAAMLCICDTQPDSSSYPISEDGFLGEVCIAGPQLSRGYLNREELNVKAFTTAFDRNGRSYSIYRTGDCGRIINGRLYIYGRISGDMQVKIRGRRVELGEIESKLAPAAQSLAVEKIDERLVAFFVGSEQNVKNQAETNLQAWMRPTDYVSVESLPYLPSGKTNRKALKSLFSTQPTKEQNASLSNQKEEVVSTVVRDHYHHKHNEYPNVNRFTSIFELGYDSLDAVQLSRSFSKLGYKVSLSKLLSSHIVESIAEGLVAINSSKDKRAVQAESSMCTDLQKGMLYESLIKNGEVYVNHDVLKINASAKDVEKAWHQVLKSHSLLRSSFHLDDREGFILRINQEVSPVLVYSEHPFTETQKHFENFRFTEEFFSRGPLDAVIIHNSSECYLSIIWHHALYDGWSLDVIRQQLELLLKKGPLPIYSQFGEYVHELCLTKQKYLKENMHFWKEYLKNSNSMSLKHHTTSFSSISGATKLKAFHIDDYCKSLRITPLSFLLTAWSAVMSKHTESLDMLIGTVISGRMNNLIENIDYIVGPCMRTLPVRIELSEQHSHQQNCQRTLSSLTSILDHTSVSLADIQEFHENPVQLNSLLILQQSAVTLDDNIIASISSTNKTEYPLLVEVDKHEHYEIKITGKFQDKYLETLVHDFQNSINRTIMHADALFTFNHISNGTDNLNDNVDALDNFDDVYENEDLVRSSLSKLLNKSLHSVDHFENLQLYGLDSLMLLRVFSDLRKKGIQDLNFSQIGSYPSISTLCRMVNKGKASPTHGKKSVEFYKPEDLNNSLINDSNIEDIFPCSPMQLALLTSTEKNGMHFYYNKFLFDIGDQSSSTVLDIFGKLARAFPILRTCFYLTNSSKYPYCQVLLKSSNFAFEEASYLDNRLTSYDVEPVPVVDSGKVPLRLQYLRGYQKNYLLIYMHHVLYDAWSFKIIFDQLAKLFRGEQLIVSPSMRSYIEYLHLINDEKKMVTWKRIFNDFKPVLFPCGMTSDEKRSYVRRVPLNYLKLRDICSQNLVSTSSFLQACWAKTLSLITSNKDICFGNVVSGRNIPVDGVDSLAGPTFNSIPLRVFYSNDDNQFKPMQRLESLKKLTKNLELSSLIDVSKMLGFSPKVPMFDTILIIQNGPLDSNFENWKLVEEELQMDFQYMLELYPNEEDQALSVVATADRRIVHHVCELFINIINFYLDEGIENTLESYLQLKKHLSIYESENITGSHPTSLLELLDSSVHAYANNKAIRYVEADDQLMNMSYADLNFLSNRWANWLLAKGVSTGNTVISYMEKSFDHYCVMLACIKLGVNFSSVNSSLSHEDFGKYLRNINAGFVVSDMEFDVNDTVCLSVFEFESQLSFRTHTSLPKSYNHNMRFYFPIGDTEMNAVSIDHRLLLHAILDFSNASKVDEKSLWLQFASNSNSMQLFDCFTVWMKGATLVTASQKTLSNKLPRVIVSQNITHLNVNSALVSKLNKDVTQSVKLLISYGGKLSSKILEYWNGRHVRVHLMKNMNFPCFLNTHFSNKTRDILGKLIGCFKGLIVHPSAKTIIPKCGFVDMGVEKLEDLKSQLIYLSKQSPNVLVLIGDMPLDTDEKVDEASLMEKYEKGQFIHEFSILDLLQKSNVSSFVDDVSSLISNFFKLPLEAIKLESEISSLGLDSLSAIQLSRTMRNRYQAKISALDLLECNTLFDLSQKLQKSIESQPPVECDEMIDKFLADIKESTKPHLPNLPNIDCVLPCVDSQNSLLSQFHSSGGKTNLNYFVYRMKDHVIFGDFSKRWEIAIKKISMLRTYFVSINNPRSPFAQVTLENINPPWLLREQTIGVEDAVSTAVGNLKQALLSDTTSIPYSLSFIRTNENVHYFILVMHHAIFDERSLNHTLRIVENALEAEVELSSHEIITKKILAYKQRSIESKEYWIKQLEGFAPTLFPNLCTNRHTGDARSITSKPSSFDIFKFREICGKLNISIQALAQLAWAKLLSSYCSEDCITFGLILSGQTLMEDENDAIFPTLTTIPYSVNVSGSVGDLLKDIQERNKGFLKYQYTPISQIKRWLNLGGNETYFDSLLSVQVEDDTDTPLEIFSDEIESQSFLENTLAIELRVLSSSSEIVLNSLDRSIPKQHAQLIVQQFDWLLNLMVSHLDEDIGTLERFLPTTLLSVVPAEVQDYPCEVKFLHEFVEYYARKLPSSLALEFANQIHINEYMSTKFTYQEFNCKANQLARTLKRYGCNTGTIISIYFDKCIEAFIAILAILKAGCCFLALDVTAPLERIKFIVDDSSSGLIISSKDQLEKLRSANISVNILNASDHGIYDSDSENLTIEDLDESNLAYVLYTSGSTGKPKGCCLTHKNVVQTMMAFQQQFLGKWNSDSRFLSFASLHFDVSVLEQYFSWSTGTCLVAAPKNLILQDIPTAVRVLRITHIDLTPSLASILNPGNAPYLQVFITGGEQIRQEVMEIWGDTGVLYNFWGPTELTIGASAYRELPKNARTSNIGPPFANCSTYIISQKTNLPVLLGAIGEICMGGNQVAKGYLNLPKQTEEKFRLYHQFNDRVYYTGDLGRLLSDGSLEFGGRADDQIKLRGQRIEIGEINSVLKASSEKVLDAFTFALDHHALHKTQLVSFIHVGSNNNVSLFDLDENSMETIQVADEYCKSHLATYMVPTFLVPINWVPLTPTNKFDKKKVVGEFQKLTQNQLSRLYQNKKTQNLEEETCDPKVLQIIAKFLNLSISDFKASTSIFELGIDSISAVSLAAMLRENGYLSASPAQLLNAVSISKISKALIGNFSNKKVSDIPVKTKFYQSFEHADLAESVIPCLPLVEGLLFELERGRRSLYFNTFTFKFRSKEQAKAFENALIFVTKKYEVLRSAFIKSENGYFQIIWKSEVLDTVGHLNITNCISPIKIFIDYTNGIHHVSLEMFHGIYDGWSLDLIWNDLAKFSQNCELPERPLYSLAVLEVLKQSSNLDYTSFWSKLFRKRVSQLPQFSDELPESMVFSRTLSLSYLKLQNICRSSFKTSLSSLFLTAWLCFLNSHFLVQTVGTVVSGRSNQINHLDVIGPMFNTLPFPFFVDNESSFQELVSSTQSVLSSMLPFHHTPLRELKKSLQVKDLFNVLFVYTQHENNPFDQSTNWDMEIKSTGTEFPLAFEVEKSKDDTLIINLATSYKYVESLETSSLLSMFEEYFLQVINAPKMTFEPQEASCLNENALIKHKIPEHWNSVLQVLIDIMSEKVKVSVEEFEKNTYIYELGIDSIDLIWLSSKFSSAGLSKIDLSQFMTDPSLFHMLKLMNENTTANEQSLEIDMRKNSLADGIKTLFNTEDYEDCYMTTHLQRGLLVETLNDSSLYQNDAIFQVDSCIDIERLKEAWIAMIHYNPILRTNFKLTDVGNTLTVVQVVENVSDFDYNSHIVREDFYFDELKVAKESLKAKRNFPSPFETCPYRVTFFNVKDNLYMFVEMHHALYDGWSLSLMYDELLCRYNYQNVPTRRPFSQFVKQVNNISFDLEFWSTYLKDLNVVRPLRRLGNEGRHTWGAYSSVTYSKLLSASKVYGVSIQSLIFYAWGIYLSRLYHSSDIIFHTVFSGRTKFEGADNILGPCMNTIPVRIKTGDQKKVLKKLTRELIELWNQQHTPLSIIHSKYPLLQNLPVESILVHQRLPKQDDGNNVIKSVDESTGINYPIAMEFSNTESQLEWFASVDTSFVPFQGAEDMVNQVDLILSHIVNGKLAANTTEPSDVLFFRGYKIRYTDYKEALLGADSLNSESRLVLVDNQKSLLFVPFGEACNQVSLLLTDCTKRSLKRLAKKCRTKLPLFLMPDFLIPVTGISELPEEKVHAELLELFNSFSSEDIHQLKGILELHDARLESVLIQNLSSSLNIPSHLINRSVTFMELGLDSVHAIKFSSLLRNSGVPVTVPNILQNPSIEFLAHYILFELEDFTGDDNVAEFGNLLNAIPEDSSIKKTNIADVFPCSPGQLYALSAWNNTNKLKYFTTFFYLSNRMLDIERLKAAWQKLVKSSDVLRTTFVKSTDRDFEILQVLTRQGNAPWQHQTETEKDIEATSLAIAEEEMSLNTTLHETPLRIRSIAIEGKLLLSISIHHALYDGWSINILLQRLSQLYDNPNLEPIDENSSKSIVSKLYNSKAIDSAKSFWSNHLADCQPCGLPKVLGDSCNKDISLYLPSVFDANSLLKKAQSMNVSLQSMAFTAFACVLNNWTKQYDLTFGVYVSGRSLNIANAESVLYPLFNVIPLNVNMGNKSISTLVKDIQSFIIQTSGVLQQLSVKDHPKPGLVDITINFFSGAEAMDSSIFTPYELKTKPRCDKSRKIVSSTIDGCDVLNNPAPKLDFELAVRNGRLDLGIFTHSSILSESNSERFVTDFLTALDGF</sequence>